<dbReference type="GO" id="GO:0016020">
    <property type="term" value="C:membrane"/>
    <property type="evidence" value="ECO:0007669"/>
    <property type="project" value="UniProtKB-SubCell"/>
</dbReference>
<feature type="compositionally biased region" description="Gly residues" evidence="7">
    <location>
        <begin position="39"/>
        <end position="49"/>
    </location>
</feature>
<dbReference type="EMBL" id="QUTC01005720">
    <property type="protein sequence ID" value="RHY56248.1"/>
    <property type="molecule type" value="Genomic_DNA"/>
</dbReference>
<evidence type="ECO:0000256" key="1">
    <source>
        <dbReference type="ARBA" id="ARBA00004141"/>
    </source>
</evidence>
<dbReference type="Proteomes" id="UP000266239">
    <property type="component" value="Unassembled WGS sequence"/>
</dbReference>
<evidence type="ECO:0000313" key="8">
    <source>
        <dbReference type="EMBL" id="RHY18176.1"/>
    </source>
</evidence>
<feature type="region of interest" description="Disordered" evidence="7">
    <location>
        <begin position="29"/>
        <end position="64"/>
    </location>
</feature>
<evidence type="ECO:0000313" key="13">
    <source>
        <dbReference type="Proteomes" id="UP000266239"/>
    </source>
</evidence>
<evidence type="ECO:0008006" key="16">
    <source>
        <dbReference type="Google" id="ProtNLM"/>
    </source>
</evidence>
<evidence type="ECO:0000313" key="10">
    <source>
        <dbReference type="EMBL" id="RHY62767.1"/>
    </source>
</evidence>
<evidence type="ECO:0000256" key="3">
    <source>
        <dbReference type="ARBA" id="ARBA00022692"/>
    </source>
</evidence>
<dbReference type="EMBL" id="QUTF01014784">
    <property type="protein sequence ID" value="RHZ11617.1"/>
    <property type="molecule type" value="Genomic_DNA"/>
</dbReference>
<organism evidence="8 13">
    <name type="scientific">Aphanomyces astaci</name>
    <name type="common">Crayfish plague agent</name>
    <dbReference type="NCBI Taxonomy" id="112090"/>
    <lineage>
        <taxon>Eukaryota</taxon>
        <taxon>Sar</taxon>
        <taxon>Stramenopiles</taxon>
        <taxon>Oomycota</taxon>
        <taxon>Saprolegniomycetes</taxon>
        <taxon>Saprolegniales</taxon>
        <taxon>Verrucalvaceae</taxon>
        <taxon>Aphanomyces</taxon>
    </lineage>
</organism>
<evidence type="ECO:0000313" key="11">
    <source>
        <dbReference type="EMBL" id="RHZ11617.1"/>
    </source>
</evidence>
<evidence type="ECO:0000256" key="5">
    <source>
        <dbReference type="ARBA" id="ARBA00023136"/>
    </source>
</evidence>
<name>A0A397BGE5_APHAT</name>
<gene>
    <name evidence="8" type="ORF">DYB25_008475</name>
    <name evidence="11" type="ORF">DYB26_008276</name>
    <name evidence="10" type="ORF">DYB34_003541</name>
    <name evidence="9" type="ORF">DYB38_003327</name>
</gene>
<dbReference type="EMBL" id="QUTA01004848">
    <property type="protein sequence ID" value="RHY18176.1"/>
    <property type="molecule type" value="Genomic_DNA"/>
</dbReference>
<evidence type="ECO:0000256" key="7">
    <source>
        <dbReference type="SAM" id="MobiDB-lite"/>
    </source>
</evidence>
<sequence>MAADRRGLGFVPTIDCRLRRKLLRWGGARTGDDEDGGKAADGGPMGSGGRSTTAGEWGWDRDKERPLRPLPRLALDRGAGMRIDLNNAAYGRLLHRYPLATKSVSTGAIFGIGDVAAQCIAKDAEKDVSLSRVLLTATYGLVLQGPALHVWFGRLDAIWPGASAVTVAKKVVTQHLIYAPVNISLFSGWVRYHNAPAMESSGDAMDSAIQNIQDKALSLWMDGNYFWGPLNVLIFSVVPLPHRPLVSNAGNVVWTTYLSYRANQHIVHDGT</sequence>
<evidence type="ECO:0000256" key="4">
    <source>
        <dbReference type="ARBA" id="ARBA00022989"/>
    </source>
</evidence>
<evidence type="ECO:0000313" key="15">
    <source>
        <dbReference type="Proteomes" id="UP000286510"/>
    </source>
</evidence>
<keyword evidence="4" id="KW-1133">Transmembrane helix</keyword>
<dbReference type="Pfam" id="PF04117">
    <property type="entry name" value="Mpv17_PMP22"/>
    <property type="match status" value="1"/>
</dbReference>
<accession>A0A397BGE5</accession>
<dbReference type="Proteomes" id="UP000286510">
    <property type="component" value="Unassembled WGS sequence"/>
</dbReference>
<comment type="subcellular location">
    <subcellularLocation>
        <location evidence="1">Membrane</location>
        <topology evidence="1">Multi-pass membrane protein</topology>
    </subcellularLocation>
</comment>
<evidence type="ECO:0000313" key="12">
    <source>
        <dbReference type="Proteomes" id="UP000265716"/>
    </source>
</evidence>
<evidence type="ECO:0000313" key="14">
    <source>
        <dbReference type="Proteomes" id="UP000283543"/>
    </source>
</evidence>
<comment type="caution">
    <text evidence="8">The sequence shown here is derived from an EMBL/GenBank/DDBJ whole genome shotgun (WGS) entry which is preliminary data.</text>
</comment>
<dbReference type="GO" id="GO:0005737">
    <property type="term" value="C:cytoplasm"/>
    <property type="evidence" value="ECO:0007669"/>
    <property type="project" value="TreeGrafter"/>
</dbReference>
<comment type="similarity">
    <text evidence="2 6">Belongs to the peroxisomal membrane protein PXMP2/4 family.</text>
</comment>
<dbReference type="EMBL" id="QUTB01004322">
    <property type="protein sequence ID" value="RHY62767.1"/>
    <property type="molecule type" value="Genomic_DNA"/>
</dbReference>
<evidence type="ECO:0000256" key="2">
    <source>
        <dbReference type="ARBA" id="ARBA00006824"/>
    </source>
</evidence>
<dbReference type="InterPro" id="IPR007248">
    <property type="entry name" value="Mpv17_PMP22"/>
</dbReference>
<proteinExistence type="inferred from homology"/>
<evidence type="ECO:0000313" key="9">
    <source>
        <dbReference type="EMBL" id="RHY56248.1"/>
    </source>
</evidence>
<keyword evidence="5" id="KW-0472">Membrane</keyword>
<dbReference type="PANTHER" id="PTHR11266:SF17">
    <property type="entry name" value="PROTEIN MPV17"/>
    <property type="match status" value="1"/>
</dbReference>
<protein>
    <recommendedName>
        <fullName evidence="16">Protein Mpv17</fullName>
    </recommendedName>
</protein>
<dbReference type="VEuPathDB" id="FungiDB:H257_17125"/>
<dbReference type="Proteomes" id="UP000283543">
    <property type="component" value="Unassembled WGS sequence"/>
</dbReference>
<reference evidence="12 13" key="1">
    <citation type="submission" date="2018-08" db="EMBL/GenBank/DDBJ databases">
        <title>Aphanomyces genome sequencing and annotation.</title>
        <authorList>
            <person name="Minardi D."/>
            <person name="Oidtmann B."/>
            <person name="Van Der Giezen M."/>
            <person name="Studholme D.J."/>
        </authorList>
    </citation>
    <scope>NUCLEOTIDE SEQUENCE [LARGE SCALE GENOMIC DNA]</scope>
    <source>
        <strain evidence="11 15">FDL457</strain>
        <strain evidence="9 12">SA</strain>
        <strain evidence="10 14">Si</strain>
        <strain evidence="8 13">Yx</strain>
    </source>
</reference>
<evidence type="ECO:0000256" key="6">
    <source>
        <dbReference type="RuleBase" id="RU363053"/>
    </source>
</evidence>
<dbReference type="PANTHER" id="PTHR11266">
    <property type="entry name" value="PEROXISOMAL MEMBRANE PROTEIN 2, PXMP2 MPV17"/>
    <property type="match status" value="1"/>
</dbReference>
<dbReference type="Proteomes" id="UP000265716">
    <property type="component" value="Unassembled WGS sequence"/>
</dbReference>
<keyword evidence="3" id="KW-0812">Transmembrane</keyword>
<dbReference type="AlphaFoldDB" id="A0A397BGE5"/>